<keyword evidence="2" id="KW-1185">Reference proteome</keyword>
<dbReference type="EMBL" id="UZAU01000714">
    <property type="status" value="NOT_ANNOTATED_CDS"/>
    <property type="molecule type" value="Genomic_DNA"/>
</dbReference>
<dbReference type="Proteomes" id="UP000596661">
    <property type="component" value="Chromosome 8"/>
</dbReference>
<sequence length="94" mass="10126">MDEVIWGDGEKMTVGDPVILKNVSSDSITDSPTETSFEERFSLVQALPNIRGGVSQRGVQKGGPGIVFGFEKSGKGRLVSLDSRSLFSKHSLVE</sequence>
<proteinExistence type="predicted"/>
<dbReference type="EnsemblPlants" id="evm.model.08.1593">
    <property type="protein sequence ID" value="cds.evm.model.08.1593"/>
    <property type="gene ID" value="evm.TU.08.1593"/>
</dbReference>
<dbReference type="Gramene" id="evm.model.08.1593">
    <property type="protein sequence ID" value="cds.evm.model.08.1593"/>
    <property type="gene ID" value="evm.TU.08.1593"/>
</dbReference>
<accession>A0A803Q965</accession>
<organism evidence="1 2">
    <name type="scientific">Cannabis sativa</name>
    <name type="common">Hemp</name>
    <name type="synonym">Marijuana</name>
    <dbReference type="NCBI Taxonomy" id="3483"/>
    <lineage>
        <taxon>Eukaryota</taxon>
        <taxon>Viridiplantae</taxon>
        <taxon>Streptophyta</taxon>
        <taxon>Embryophyta</taxon>
        <taxon>Tracheophyta</taxon>
        <taxon>Spermatophyta</taxon>
        <taxon>Magnoliopsida</taxon>
        <taxon>eudicotyledons</taxon>
        <taxon>Gunneridae</taxon>
        <taxon>Pentapetalae</taxon>
        <taxon>rosids</taxon>
        <taxon>fabids</taxon>
        <taxon>Rosales</taxon>
        <taxon>Cannabaceae</taxon>
        <taxon>Cannabis</taxon>
    </lineage>
</organism>
<protein>
    <submittedName>
        <fullName evidence="1">Uncharacterized protein</fullName>
    </submittedName>
</protein>
<evidence type="ECO:0000313" key="1">
    <source>
        <dbReference type="EnsemblPlants" id="cds.evm.model.08.1593"/>
    </source>
</evidence>
<evidence type="ECO:0000313" key="2">
    <source>
        <dbReference type="Proteomes" id="UP000596661"/>
    </source>
</evidence>
<reference evidence="1" key="1">
    <citation type="submission" date="2018-11" db="EMBL/GenBank/DDBJ databases">
        <authorList>
            <person name="Grassa J C."/>
        </authorList>
    </citation>
    <scope>NUCLEOTIDE SEQUENCE [LARGE SCALE GENOMIC DNA]</scope>
</reference>
<reference evidence="1" key="2">
    <citation type="submission" date="2021-03" db="UniProtKB">
        <authorList>
            <consortium name="EnsemblPlants"/>
        </authorList>
    </citation>
    <scope>IDENTIFICATION</scope>
</reference>
<dbReference type="AlphaFoldDB" id="A0A803Q965"/>
<name>A0A803Q965_CANSA</name>